<sequence length="288" mass="32626">MSGSFDVQTVLKECLDDIRKEFPSLADTLDKEYAEINFKAEVERFKILLQPIFMQVVKKDDKIFAEPQMFLRGIDFSVLMKDATDKQKETLWTYTRMFLVCSYLGSDIMETVKNLWSKMSGQTATSEVDDILKDESTQSGIQDLLETLKDTRIFKLGMEVMETINVESLGLGEIDFSDIGGMLEMVKNPEHPVTKKAISAVQKLIEQKMRSGSLKKEDFIREIEMLKEKFTHSLGRLFKKEFFGEAAAGAGAGAGDRPTPTAADLMSNHPEARRARMLARLQRKVGKK</sequence>
<organism evidence="2">
    <name type="scientific">viral metagenome</name>
    <dbReference type="NCBI Taxonomy" id="1070528"/>
    <lineage>
        <taxon>unclassified sequences</taxon>
        <taxon>metagenomes</taxon>
        <taxon>organismal metagenomes</taxon>
    </lineage>
</organism>
<name>A0A6C0CIN9_9ZZZZ</name>
<evidence type="ECO:0000256" key="1">
    <source>
        <dbReference type="SAM" id="MobiDB-lite"/>
    </source>
</evidence>
<reference evidence="2" key="1">
    <citation type="journal article" date="2020" name="Nature">
        <title>Giant virus diversity and host interactions through global metagenomics.</title>
        <authorList>
            <person name="Schulz F."/>
            <person name="Roux S."/>
            <person name="Paez-Espino D."/>
            <person name="Jungbluth S."/>
            <person name="Walsh D.A."/>
            <person name="Denef V.J."/>
            <person name="McMahon K.D."/>
            <person name="Konstantinidis K.T."/>
            <person name="Eloe-Fadrosh E.A."/>
            <person name="Kyrpides N.C."/>
            <person name="Woyke T."/>
        </authorList>
    </citation>
    <scope>NUCLEOTIDE SEQUENCE</scope>
    <source>
        <strain evidence="2">GVMAG-M-3300021137-6</strain>
    </source>
</reference>
<feature type="region of interest" description="Disordered" evidence="1">
    <location>
        <begin position="249"/>
        <end position="271"/>
    </location>
</feature>
<accession>A0A6C0CIN9</accession>
<proteinExistence type="predicted"/>
<protein>
    <submittedName>
        <fullName evidence="2">Uncharacterized protein</fullName>
    </submittedName>
</protein>
<dbReference type="EMBL" id="MN739422">
    <property type="protein sequence ID" value="QHT04037.1"/>
    <property type="molecule type" value="Genomic_DNA"/>
</dbReference>
<dbReference type="AlphaFoldDB" id="A0A6C0CIN9"/>
<evidence type="ECO:0000313" key="2">
    <source>
        <dbReference type="EMBL" id="QHT04037.1"/>
    </source>
</evidence>